<proteinExistence type="predicted"/>
<evidence type="ECO:0000259" key="2">
    <source>
        <dbReference type="PROSITE" id="PS51462"/>
    </source>
</evidence>
<feature type="domain" description="Nudix hydrolase" evidence="2">
    <location>
        <begin position="28"/>
        <end position="174"/>
    </location>
</feature>
<dbReference type="PANTHER" id="PTHR10885">
    <property type="entry name" value="ISOPENTENYL-DIPHOSPHATE DELTA-ISOMERASE"/>
    <property type="match status" value="1"/>
</dbReference>
<reference evidence="3 4" key="1">
    <citation type="submission" date="2019-08" db="EMBL/GenBank/DDBJ databases">
        <title>In-depth cultivation of the pig gut microbiome towards novel bacterial diversity and tailored functional studies.</title>
        <authorList>
            <person name="Wylensek D."/>
            <person name="Hitch T.C.A."/>
            <person name="Clavel T."/>
        </authorList>
    </citation>
    <scope>NUCLEOTIDE SEQUENCE [LARGE SCALE GENOMIC DNA]</scope>
    <source>
        <strain evidence="3 4">WCA-383-APC-5B</strain>
    </source>
</reference>
<accession>A0A7X2MYM9</accession>
<evidence type="ECO:0000313" key="3">
    <source>
        <dbReference type="EMBL" id="MSR91522.1"/>
    </source>
</evidence>
<dbReference type="GO" id="GO:0005737">
    <property type="term" value="C:cytoplasm"/>
    <property type="evidence" value="ECO:0007669"/>
    <property type="project" value="TreeGrafter"/>
</dbReference>
<dbReference type="CDD" id="cd04692">
    <property type="entry name" value="NUDIX_Hydrolase"/>
    <property type="match status" value="1"/>
</dbReference>
<dbReference type="PANTHER" id="PTHR10885:SF20">
    <property type="entry name" value="NUDIX HYDROLASE DOMAIN-CONTAINING PROTEIN"/>
    <property type="match status" value="1"/>
</dbReference>
<dbReference type="PROSITE" id="PS51462">
    <property type="entry name" value="NUDIX"/>
    <property type="match status" value="1"/>
</dbReference>
<protein>
    <submittedName>
        <fullName evidence="3">NUDIX domain-containing protein</fullName>
    </submittedName>
</protein>
<evidence type="ECO:0000313" key="4">
    <source>
        <dbReference type="Proteomes" id="UP000460287"/>
    </source>
</evidence>
<dbReference type="AlphaFoldDB" id="A0A7X2MYM9"/>
<dbReference type="RefSeq" id="WP_154531411.1">
    <property type="nucleotide sequence ID" value="NZ_VULX01000011.1"/>
</dbReference>
<dbReference type="Proteomes" id="UP000460287">
    <property type="component" value="Unassembled WGS sequence"/>
</dbReference>
<comment type="caution">
    <text evidence="3">The sequence shown here is derived from an EMBL/GenBank/DDBJ whole genome shotgun (WGS) entry which is preliminary data.</text>
</comment>
<dbReference type="Pfam" id="PF00293">
    <property type="entry name" value="NUDIX"/>
    <property type="match status" value="1"/>
</dbReference>
<dbReference type="InterPro" id="IPR000086">
    <property type="entry name" value="NUDIX_hydrolase_dom"/>
</dbReference>
<evidence type="ECO:0000256" key="1">
    <source>
        <dbReference type="SAM" id="MobiDB-lite"/>
    </source>
</evidence>
<dbReference type="InterPro" id="IPR015797">
    <property type="entry name" value="NUDIX_hydrolase-like_dom_sf"/>
</dbReference>
<gene>
    <name evidence="3" type="ORF">FYJ33_08895</name>
</gene>
<organism evidence="3 4">
    <name type="scientific">Inconstantimicrobium porci</name>
    <dbReference type="NCBI Taxonomy" id="2652291"/>
    <lineage>
        <taxon>Bacteria</taxon>
        <taxon>Bacillati</taxon>
        <taxon>Bacillota</taxon>
        <taxon>Clostridia</taxon>
        <taxon>Eubacteriales</taxon>
        <taxon>Clostridiaceae</taxon>
        <taxon>Inconstantimicrobium</taxon>
    </lineage>
</organism>
<dbReference type="Gene3D" id="3.90.79.10">
    <property type="entry name" value="Nucleoside Triphosphate Pyrophosphohydrolase"/>
    <property type="match status" value="1"/>
</dbReference>
<dbReference type="GO" id="GO:0004452">
    <property type="term" value="F:isopentenyl-diphosphate delta-isomerase activity"/>
    <property type="evidence" value="ECO:0007669"/>
    <property type="project" value="TreeGrafter"/>
</dbReference>
<sequence>MELLDIVDQGGMPTGNVKERSKVHRDGDLHRTSHVWIVRDNDKGGIDVLLQKRSRNKDSYPGCYDISSAGHIPAGSDFVESAVRELNEELGIKVSENDLEERGMRMIHYDDIFHGQRFIDNQITKVFRIKMNDLNIETLNLQKEEVESVMWMDLDKCEENVKDNTIKHCIYVEELEMLK</sequence>
<dbReference type="GO" id="GO:0009240">
    <property type="term" value="P:isopentenyl diphosphate biosynthetic process"/>
    <property type="evidence" value="ECO:0007669"/>
    <property type="project" value="TreeGrafter"/>
</dbReference>
<keyword evidence="4" id="KW-1185">Reference proteome</keyword>
<dbReference type="SUPFAM" id="SSF55811">
    <property type="entry name" value="Nudix"/>
    <property type="match status" value="1"/>
</dbReference>
<feature type="region of interest" description="Disordered" evidence="1">
    <location>
        <begin position="1"/>
        <end position="24"/>
    </location>
</feature>
<name>A0A7X2MYM9_9CLOT</name>
<dbReference type="EMBL" id="VULX01000011">
    <property type="protein sequence ID" value="MSR91522.1"/>
    <property type="molecule type" value="Genomic_DNA"/>
</dbReference>